<evidence type="ECO:0000256" key="3">
    <source>
        <dbReference type="ARBA" id="ARBA00022833"/>
    </source>
</evidence>
<dbReference type="InterPro" id="IPR002481">
    <property type="entry name" value="FUR"/>
</dbReference>
<dbReference type="InterPro" id="IPR043135">
    <property type="entry name" value="Fur_C"/>
</dbReference>
<comment type="cofactor">
    <cofactor evidence="7">
        <name>Zn(2+)</name>
        <dbReference type="ChEBI" id="CHEBI:29105"/>
    </cofactor>
    <text evidence="7">Binds 1 zinc ion per subunit.</text>
</comment>
<comment type="similarity">
    <text evidence="1 8">Belongs to the Fur family.</text>
</comment>
<sequence>MAARSSLTRNQLWVLEKLEAAGAPLSAYTLLDQLREKGFRAPLQVYRALDALVKEGLVHRLESLNAFVACAEPHDHSHSMTTFAICDTCGQVAELCDHDVSHRLEDWVRSTGFAPKHAVIEFRGICESCRNKAA</sequence>
<dbReference type="eggNOG" id="COG0735">
    <property type="taxonomic scope" value="Bacteria"/>
</dbReference>
<gene>
    <name evidence="8" type="primary">fur</name>
    <name evidence="9" type="ORF">BG36_21540</name>
    <name evidence="10" type="ORF">DES43_104151</name>
</gene>
<dbReference type="EMBL" id="SNZF01000004">
    <property type="protein sequence ID" value="TDR36825.1"/>
    <property type="molecule type" value="Genomic_DNA"/>
</dbReference>
<keyword evidence="2 8" id="KW-0678">Repressor</keyword>
<keyword evidence="5 8" id="KW-0238">DNA-binding</keyword>
<keyword evidence="3 7" id="KW-0862">Zinc</keyword>
<feature type="binding site" evidence="7">
    <location>
        <position position="86"/>
    </location>
    <ligand>
        <name>Zn(2+)</name>
        <dbReference type="ChEBI" id="CHEBI:29105"/>
    </ligand>
</feature>
<comment type="caution">
    <text evidence="9">The sequence shown here is derived from an EMBL/GenBank/DDBJ whole genome shotgun (WGS) entry which is preliminary data.</text>
</comment>
<comment type="subcellular location">
    <subcellularLocation>
        <location evidence="8">Cytoplasm</location>
    </subcellularLocation>
</comment>
<dbReference type="SUPFAM" id="SSF46785">
    <property type="entry name" value="Winged helix' DNA-binding domain"/>
    <property type="match status" value="1"/>
</dbReference>
<dbReference type="PANTHER" id="PTHR33202">
    <property type="entry name" value="ZINC UPTAKE REGULATION PROTEIN"/>
    <property type="match status" value="1"/>
</dbReference>
<dbReference type="AlphaFoldDB" id="A0A011VMR3"/>
<evidence type="ECO:0000256" key="1">
    <source>
        <dbReference type="ARBA" id="ARBA00007957"/>
    </source>
</evidence>
<keyword evidence="6 8" id="KW-0804">Transcription</keyword>
<keyword evidence="12" id="KW-1185">Reference proteome</keyword>
<organism evidence="9 11">
    <name type="scientific">Aquamicrobium defluvii</name>
    <dbReference type="NCBI Taxonomy" id="69279"/>
    <lineage>
        <taxon>Bacteria</taxon>
        <taxon>Pseudomonadati</taxon>
        <taxon>Pseudomonadota</taxon>
        <taxon>Alphaproteobacteria</taxon>
        <taxon>Hyphomicrobiales</taxon>
        <taxon>Phyllobacteriaceae</taxon>
        <taxon>Aquamicrobium</taxon>
    </lineage>
</organism>
<dbReference type="STRING" id="69279.BG36_21540"/>
<dbReference type="GO" id="GO:0045892">
    <property type="term" value="P:negative regulation of DNA-templated transcription"/>
    <property type="evidence" value="ECO:0007669"/>
    <property type="project" value="TreeGrafter"/>
</dbReference>
<evidence type="ECO:0000313" key="11">
    <source>
        <dbReference type="Proteomes" id="UP000019849"/>
    </source>
</evidence>
<dbReference type="OrthoDB" id="9801127at2"/>
<evidence type="ECO:0000256" key="2">
    <source>
        <dbReference type="ARBA" id="ARBA00022491"/>
    </source>
</evidence>
<evidence type="ECO:0000256" key="4">
    <source>
        <dbReference type="ARBA" id="ARBA00023015"/>
    </source>
</evidence>
<dbReference type="EMBL" id="JENY01000006">
    <property type="protein sequence ID" value="EXL09685.1"/>
    <property type="molecule type" value="Genomic_DNA"/>
</dbReference>
<dbReference type="HOGENOM" id="CLU_096072_2_2_5"/>
<dbReference type="Gene3D" id="1.10.10.10">
    <property type="entry name" value="Winged helix-like DNA-binding domain superfamily/Winged helix DNA-binding domain"/>
    <property type="match status" value="1"/>
</dbReference>
<feature type="binding site" evidence="7">
    <location>
        <position position="129"/>
    </location>
    <ligand>
        <name>Zn(2+)</name>
        <dbReference type="ChEBI" id="CHEBI:29105"/>
    </ligand>
</feature>
<dbReference type="Proteomes" id="UP000019849">
    <property type="component" value="Unassembled WGS sequence"/>
</dbReference>
<comment type="subunit">
    <text evidence="8">Homodimer.</text>
</comment>
<dbReference type="GO" id="GO:1900376">
    <property type="term" value="P:regulation of secondary metabolite biosynthetic process"/>
    <property type="evidence" value="ECO:0007669"/>
    <property type="project" value="TreeGrafter"/>
</dbReference>
<evidence type="ECO:0000313" key="9">
    <source>
        <dbReference type="EMBL" id="EXL09685.1"/>
    </source>
</evidence>
<dbReference type="RefSeq" id="WP_035024568.1">
    <property type="nucleotide sequence ID" value="NZ_KK073880.1"/>
</dbReference>
<keyword evidence="8" id="KW-0963">Cytoplasm</keyword>
<dbReference type="Proteomes" id="UP000294958">
    <property type="component" value="Unassembled WGS sequence"/>
</dbReference>
<feature type="binding site" evidence="7">
    <location>
        <position position="89"/>
    </location>
    <ligand>
        <name>Zn(2+)</name>
        <dbReference type="ChEBI" id="CHEBI:29105"/>
    </ligand>
</feature>
<dbReference type="GO" id="GO:0003700">
    <property type="term" value="F:DNA-binding transcription factor activity"/>
    <property type="evidence" value="ECO:0007669"/>
    <property type="project" value="UniProtKB-UniRule"/>
</dbReference>
<proteinExistence type="inferred from homology"/>
<evidence type="ECO:0000256" key="6">
    <source>
        <dbReference type="ARBA" id="ARBA00023163"/>
    </source>
</evidence>
<dbReference type="InterPro" id="IPR036390">
    <property type="entry name" value="WH_DNA-bd_sf"/>
</dbReference>
<keyword evidence="8" id="KW-0408">Iron</keyword>
<keyword evidence="4 8" id="KW-0805">Transcription regulation</keyword>
<evidence type="ECO:0000256" key="5">
    <source>
        <dbReference type="ARBA" id="ARBA00023125"/>
    </source>
</evidence>
<reference evidence="9 11" key="1">
    <citation type="submission" date="2014-02" db="EMBL/GenBank/DDBJ databases">
        <title>Aquamicrobium defluvii Genome sequencing.</title>
        <authorList>
            <person name="Wang X."/>
        </authorList>
    </citation>
    <scope>NUCLEOTIDE SEQUENCE [LARGE SCALE GENOMIC DNA]</scope>
    <source>
        <strain evidence="9 11">W13Z1</strain>
    </source>
</reference>
<reference evidence="10 12" key="2">
    <citation type="submission" date="2019-03" db="EMBL/GenBank/DDBJ databases">
        <title>Genomic Encyclopedia of Type Strains, Phase IV (KMG-IV): sequencing the most valuable type-strain genomes for metagenomic binning, comparative biology and taxonomic classification.</title>
        <authorList>
            <person name="Goeker M."/>
        </authorList>
    </citation>
    <scope>NUCLEOTIDE SEQUENCE [LARGE SCALE GENOMIC DNA]</scope>
    <source>
        <strain evidence="10 12">DSM 11603</strain>
    </source>
</reference>
<dbReference type="InterPro" id="IPR036388">
    <property type="entry name" value="WH-like_DNA-bd_sf"/>
</dbReference>
<accession>A0A011VMR3</accession>
<dbReference type="PANTHER" id="PTHR33202:SF6">
    <property type="entry name" value="ZINC UPTAKE REGULATION PROTEIN"/>
    <property type="match status" value="1"/>
</dbReference>
<evidence type="ECO:0000256" key="7">
    <source>
        <dbReference type="PIRSR" id="PIRSR602481-1"/>
    </source>
</evidence>
<dbReference type="Pfam" id="PF01475">
    <property type="entry name" value="FUR"/>
    <property type="match status" value="1"/>
</dbReference>
<evidence type="ECO:0000313" key="12">
    <source>
        <dbReference type="Proteomes" id="UP000294958"/>
    </source>
</evidence>
<dbReference type="CDD" id="cd07153">
    <property type="entry name" value="Fur_like"/>
    <property type="match status" value="1"/>
</dbReference>
<dbReference type="GO" id="GO:0005829">
    <property type="term" value="C:cytosol"/>
    <property type="evidence" value="ECO:0007669"/>
    <property type="project" value="TreeGrafter"/>
</dbReference>
<dbReference type="Gene3D" id="3.30.1490.190">
    <property type="match status" value="1"/>
</dbReference>
<feature type="binding site" evidence="7">
    <location>
        <position position="126"/>
    </location>
    <ligand>
        <name>Zn(2+)</name>
        <dbReference type="ChEBI" id="CHEBI:29105"/>
    </ligand>
</feature>
<dbReference type="GO" id="GO:0000976">
    <property type="term" value="F:transcription cis-regulatory region binding"/>
    <property type="evidence" value="ECO:0007669"/>
    <property type="project" value="TreeGrafter"/>
</dbReference>
<dbReference type="PATRIC" id="fig|69279.3.peg.1240"/>
<name>A0A011VMR3_9HYPH</name>
<protein>
    <recommendedName>
        <fullName evidence="8">Ferric uptake regulation protein</fullName>
    </recommendedName>
</protein>
<evidence type="ECO:0000313" key="10">
    <source>
        <dbReference type="EMBL" id="TDR36825.1"/>
    </source>
</evidence>
<evidence type="ECO:0000256" key="8">
    <source>
        <dbReference type="RuleBase" id="RU364037"/>
    </source>
</evidence>
<dbReference type="GO" id="GO:0008270">
    <property type="term" value="F:zinc ion binding"/>
    <property type="evidence" value="ECO:0007669"/>
    <property type="project" value="TreeGrafter"/>
</dbReference>
<keyword evidence="7 8" id="KW-0479">Metal-binding</keyword>